<evidence type="ECO:0000313" key="1">
    <source>
        <dbReference type="EMBL" id="MBM2766730.1"/>
    </source>
</evidence>
<sequence length="192" mass="21232">MVSRISPELPAGVPEGSPLPAWRAVNRCRAPCRGGKRGERNVVRNVMSTAMDSISTSVARAVASHVLYLDDLLERIATLCNAPNGTRQYPLYREDVSCGRLESALADIRRCRELVHEFDRRWNVGPHEREVTLSKALIAELQFLDIALDEMAPERLAGYGPVTGDWRGDYVRLVADCKAVVAGMQSGLLMRA</sequence>
<accession>A0ABS2B170</accession>
<organism evidence="1 2">
    <name type="scientific">Burkholderia anthina</name>
    <dbReference type="NCBI Taxonomy" id="179879"/>
    <lineage>
        <taxon>Bacteria</taxon>
        <taxon>Pseudomonadati</taxon>
        <taxon>Pseudomonadota</taxon>
        <taxon>Betaproteobacteria</taxon>
        <taxon>Burkholderiales</taxon>
        <taxon>Burkholderiaceae</taxon>
        <taxon>Burkholderia</taxon>
        <taxon>Burkholderia cepacia complex</taxon>
    </lineage>
</organism>
<dbReference type="EMBL" id="JAFCIQ010000005">
    <property type="protein sequence ID" value="MBM2766730.1"/>
    <property type="molecule type" value="Genomic_DNA"/>
</dbReference>
<dbReference type="GeneID" id="56499294"/>
<reference evidence="1 2" key="1">
    <citation type="submission" date="2021-02" db="EMBL/GenBank/DDBJ databases">
        <title>Draft genome of the type strains Burkholderia anthina DSM16086.</title>
        <authorList>
            <person name="Hertel R."/>
            <person name="Meissner J."/>
            <person name="Poehlein A."/>
            <person name="Daniel R."/>
            <person name="Commichau F.M."/>
        </authorList>
    </citation>
    <scope>NUCLEOTIDE SEQUENCE [LARGE SCALE GENOMIC DNA]</scope>
    <source>
        <strain evidence="1 2">DSM 16086</strain>
    </source>
</reference>
<proteinExistence type="predicted"/>
<dbReference type="RefSeq" id="WP_174925492.1">
    <property type="nucleotide sequence ID" value="NZ_CABVLY010000003.1"/>
</dbReference>
<comment type="caution">
    <text evidence="1">The sequence shown here is derived from an EMBL/GenBank/DDBJ whole genome shotgun (WGS) entry which is preliminary data.</text>
</comment>
<name>A0ABS2B170_9BURK</name>
<gene>
    <name evidence="1" type="ORF">JQK92_09870</name>
</gene>
<dbReference type="Proteomes" id="UP000755577">
    <property type="component" value="Unassembled WGS sequence"/>
</dbReference>
<evidence type="ECO:0000313" key="2">
    <source>
        <dbReference type="Proteomes" id="UP000755577"/>
    </source>
</evidence>
<protein>
    <recommendedName>
        <fullName evidence="3">DUF4254 domain-containing protein</fullName>
    </recommendedName>
</protein>
<evidence type="ECO:0008006" key="3">
    <source>
        <dbReference type="Google" id="ProtNLM"/>
    </source>
</evidence>
<keyword evidence="2" id="KW-1185">Reference proteome</keyword>